<evidence type="ECO:0000313" key="4">
    <source>
        <dbReference type="EMBL" id="ABJ84727.1"/>
    </source>
</evidence>
<dbReference type="EMBL" id="CP000473">
    <property type="protein sequence ID" value="ABJ84727.1"/>
    <property type="molecule type" value="Genomic_DNA"/>
</dbReference>
<evidence type="ECO:0000256" key="3">
    <source>
        <dbReference type="PROSITE-ProRule" id="PRU00023"/>
    </source>
</evidence>
<dbReference type="PROSITE" id="PS50297">
    <property type="entry name" value="ANK_REP_REGION"/>
    <property type="match status" value="3"/>
</dbReference>
<proteinExistence type="predicted"/>
<dbReference type="eggNOG" id="COG0666">
    <property type="taxonomic scope" value="Bacteria"/>
</dbReference>
<dbReference type="Gene3D" id="1.25.40.20">
    <property type="entry name" value="Ankyrin repeat-containing domain"/>
    <property type="match status" value="3"/>
</dbReference>
<dbReference type="SUPFAM" id="SSF48403">
    <property type="entry name" value="Ankyrin repeat"/>
    <property type="match status" value="1"/>
</dbReference>
<dbReference type="PROSITE" id="PS50088">
    <property type="entry name" value="ANK_REPEAT"/>
    <property type="match status" value="3"/>
</dbReference>
<dbReference type="HOGENOM" id="CLU_610998_0_0_0"/>
<reference evidence="4" key="1">
    <citation type="submission" date="2006-10" db="EMBL/GenBank/DDBJ databases">
        <title>Complete sequence of Solibacter usitatus Ellin6076.</title>
        <authorList>
            <consortium name="US DOE Joint Genome Institute"/>
            <person name="Copeland A."/>
            <person name="Lucas S."/>
            <person name="Lapidus A."/>
            <person name="Barry K."/>
            <person name="Detter J.C."/>
            <person name="Glavina del Rio T."/>
            <person name="Hammon N."/>
            <person name="Israni S."/>
            <person name="Dalin E."/>
            <person name="Tice H."/>
            <person name="Pitluck S."/>
            <person name="Thompson L.S."/>
            <person name="Brettin T."/>
            <person name="Bruce D."/>
            <person name="Han C."/>
            <person name="Tapia R."/>
            <person name="Gilna P."/>
            <person name="Schmutz J."/>
            <person name="Larimer F."/>
            <person name="Land M."/>
            <person name="Hauser L."/>
            <person name="Kyrpides N."/>
            <person name="Mikhailova N."/>
            <person name="Janssen P.H."/>
            <person name="Kuske C.R."/>
            <person name="Richardson P."/>
        </authorList>
    </citation>
    <scope>NUCLEOTIDE SEQUENCE</scope>
    <source>
        <strain evidence="4">Ellin6076</strain>
    </source>
</reference>
<dbReference type="SMART" id="SM00248">
    <property type="entry name" value="ANK"/>
    <property type="match status" value="6"/>
</dbReference>
<accession>Q020D8</accession>
<dbReference type="InterPro" id="IPR050776">
    <property type="entry name" value="Ank_Repeat/CDKN_Inhibitor"/>
</dbReference>
<organism evidence="4">
    <name type="scientific">Solibacter usitatus (strain Ellin6076)</name>
    <dbReference type="NCBI Taxonomy" id="234267"/>
    <lineage>
        <taxon>Bacteria</taxon>
        <taxon>Pseudomonadati</taxon>
        <taxon>Acidobacteriota</taxon>
        <taxon>Terriglobia</taxon>
        <taxon>Bryobacterales</taxon>
        <taxon>Solibacteraceae</taxon>
        <taxon>Candidatus Solibacter</taxon>
    </lineage>
</organism>
<dbReference type="STRING" id="234267.Acid_3757"/>
<keyword evidence="1" id="KW-0677">Repeat</keyword>
<sequence length="533" mass="59855">MKPSLPTRRMREHPDLEQLKRQAKELLRGFTAGEPEAAAEVAAHYRAPDASTFALHHAQLVIARSYGFDSWPKLKAYVDGVTVRRLADAVRAGDLSQVRAVLHTRPELADMQMSYGDEHRPLHFAVMHRLPEIVKLLMRHGANARAGIHPHRDATSALTLAKERGYHEIVAIIEQEEQPEADTESTPEDVRGDEAARAAVAAGDLEWVRAQHAAGTLVNPVRWDDGGLLTVAVRNKRPQMLALLLDCGLDPNERVSEGEGDWVAYSQGYPLWNAAALGNLEIAELLLRRGADPNVHVDSSGSSVYSAFSHKQWEMVELLRRHGGVVTADTAAIYRQTELVRQMLEADPRKELAEEMLRFAASGGDVEIVRMTLARIDWPRDDPRWFRILTEPLYFWHFIPWLYAGNRELDRTTWLPCFRLILGRCQPNIPGSFGRTVLHEVGAMRNHITQEESTAFAAALLDAGARVDLRDDILKSTPLGWACRWGRTEVVRLLLSRGADPEELDAEPWARPRAWAEKMGHADILVVLNEPRP</sequence>
<dbReference type="Pfam" id="PF00023">
    <property type="entry name" value="Ank"/>
    <property type="match status" value="1"/>
</dbReference>
<dbReference type="PANTHER" id="PTHR24201">
    <property type="entry name" value="ANK_REP_REGION DOMAIN-CONTAINING PROTEIN"/>
    <property type="match status" value="1"/>
</dbReference>
<protein>
    <submittedName>
        <fullName evidence="4">Ankyrin</fullName>
    </submittedName>
</protein>
<name>Q020D8_SOLUE</name>
<dbReference type="Pfam" id="PF12796">
    <property type="entry name" value="Ank_2"/>
    <property type="match status" value="2"/>
</dbReference>
<dbReference type="AlphaFoldDB" id="Q020D8"/>
<feature type="repeat" description="ANK" evidence="3">
    <location>
        <begin position="117"/>
        <end position="143"/>
    </location>
</feature>
<dbReference type="KEGG" id="sus:Acid_3757"/>
<dbReference type="InParanoid" id="Q020D8"/>
<keyword evidence="2 3" id="KW-0040">ANK repeat</keyword>
<feature type="repeat" description="ANK" evidence="3">
    <location>
        <begin position="266"/>
        <end position="298"/>
    </location>
</feature>
<feature type="repeat" description="ANK" evidence="3">
    <location>
        <begin position="474"/>
        <end position="506"/>
    </location>
</feature>
<dbReference type="InterPro" id="IPR036770">
    <property type="entry name" value="Ankyrin_rpt-contain_sf"/>
</dbReference>
<gene>
    <name evidence="4" type="ordered locus">Acid_3757</name>
</gene>
<dbReference type="InterPro" id="IPR002110">
    <property type="entry name" value="Ankyrin_rpt"/>
</dbReference>
<dbReference type="OrthoDB" id="127805at2"/>
<evidence type="ECO:0000256" key="2">
    <source>
        <dbReference type="ARBA" id="ARBA00023043"/>
    </source>
</evidence>
<evidence type="ECO:0000256" key="1">
    <source>
        <dbReference type="ARBA" id="ARBA00022737"/>
    </source>
</evidence>